<evidence type="ECO:0000313" key="8">
    <source>
        <dbReference type="Proteomes" id="UP000659654"/>
    </source>
</evidence>
<organism evidence="7 9">
    <name type="scientific">Bursaphelenchus xylophilus</name>
    <name type="common">Pinewood nematode worm</name>
    <name type="synonym">Aphelenchoides xylophilus</name>
    <dbReference type="NCBI Taxonomy" id="6326"/>
    <lineage>
        <taxon>Eukaryota</taxon>
        <taxon>Metazoa</taxon>
        <taxon>Ecdysozoa</taxon>
        <taxon>Nematoda</taxon>
        <taxon>Chromadorea</taxon>
        <taxon>Rhabditida</taxon>
        <taxon>Tylenchina</taxon>
        <taxon>Tylenchomorpha</taxon>
        <taxon>Aphelenchoidea</taxon>
        <taxon>Aphelenchoididae</taxon>
        <taxon>Bursaphelenchus</taxon>
    </lineage>
</organism>
<comment type="subcellular location">
    <subcellularLocation>
        <location evidence="1">Nucleus</location>
    </subcellularLocation>
</comment>
<dbReference type="Proteomes" id="UP000582659">
    <property type="component" value="Unassembled WGS sequence"/>
</dbReference>
<proteinExistence type="predicted"/>
<dbReference type="GO" id="GO:0044613">
    <property type="term" value="C:nuclear pore central transport channel"/>
    <property type="evidence" value="ECO:0007669"/>
    <property type="project" value="TreeGrafter"/>
</dbReference>
<keyword evidence="2" id="KW-0813">Transport</keyword>
<dbReference type="PANTHER" id="PTHR13000">
    <property type="entry name" value="NUCLEOPORIN P54"/>
    <property type="match status" value="1"/>
</dbReference>
<feature type="region of interest" description="Disordered" evidence="4">
    <location>
        <begin position="1"/>
        <end position="30"/>
    </location>
</feature>
<dbReference type="OrthoDB" id="6162375at2759"/>
<dbReference type="Proteomes" id="UP000659654">
    <property type="component" value="Unassembled WGS sequence"/>
</dbReference>
<keyword evidence="8" id="KW-1185">Reference proteome</keyword>
<feature type="compositionally biased region" description="Polar residues" evidence="4">
    <location>
        <begin position="7"/>
        <end position="30"/>
    </location>
</feature>
<protein>
    <submittedName>
        <fullName evidence="6">(pine wood nematode) hypothetical protein</fullName>
    </submittedName>
    <submittedName>
        <fullName evidence="9">Nup54 domain-containing protein</fullName>
    </submittedName>
</protein>
<feature type="domain" description="Nucleoporin Nup54 alpha-helical" evidence="5">
    <location>
        <begin position="223"/>
        <end position="358"/>
    </location>
</feature>
<dbReference type="InterPro" id="IPR025712">
    <property type="entry name" value="Nup54_alpha-helical_dom"/>
</dbReference>
<evidence type="ECO:0000313" key="6">
    <source>
        <dbReference type="EMBL" id="CAD5210178.1"/>
    </source>
</evidence>
<reference evidence="9" key="1">
    <citation type="submission" date="2016-11" db="UniProtKB">
        <authorList>
            <consortium name="WormBaseParasite"/>
        </authorList>
    </citation>
    <scope>IDENTIFICATION</scope>
</reference>
<dbReference type="EMBL" id="CAJFCV020000001">
    <property type="protein sequence ID" value="CAG9085884.1"/>
    <property type="molecule type" value="Genomic_DNA"/>
</dbReference>
<sequence length="418" mass="46722">MFGNKSLFGSTTTSTPFSAAQPTAQPSQNTQSVAQICADTNVLLKSLCGPELFNDEKDRVVSRLNQLQVGFGIGSGYYANDKQPVEYNAKNIFHRFKGVVYNKISDASDDDGICGLILNVPYNQISDGAQQSNLAGKLDEILGQKQFVNTIVERVKPVDDSRTEVLIHVFEKGVGKVRATHLFKFLSQPDKMKALETQLKCSQVVPLVSLSLESKEKYLNNAPDGFSPQLWLQGVRSNPHPHHFLPSPVYGFDQLLERHKMQKVSDLALQTALGHADEKRERIEKVINWDVSKVKALSNTHKELSHRLLRVACAFLRQIRQGYGLSQREDKLGAAAEQCNAMLFSPNALKDRINAIFNLLGSDKEKLKEYFASIDLILTEDEASEAKFCLSSVQNKLERVKSLQQKDSRDLKVIEGKE</sequence>
<evidence type="ECO:0000256" key="2">
    <source>
        <dbReference type="ARBA" id="ARBA00022448"/>
    </source>
</evidence>
<dbReference type="WBParaSite" id="BXY_0944300.1">
    <property type="protein sequence ID" value="BXY_0944300.1"/>
    <property type="gene ID" value="BXY_0944300"/>
</dbReference>
<dbReference type="GO" id="GO:0006999">
    <property type="term" value="P:nuclear pore organization"/>
    <property type="evidence" value="ECO:0007669"/>
    <property type="project" value="TreeGrafter"/>
</dbReference>
<dbReference type="InterPro" id="IPR024864">
    <property type="entry name" value="Nup54/Nup57/Nup44"/>
</dbReference>
<keyword evidence="3" id="KW-0539">Nucleus</keyword>
<evidence type="ECO:0000256" key="1">
    <source>
        <dbReference type="ARBA" id="ARBA00004123"/>
    </source>
</evidence>
<evidence type="ECO:0000313" key="9">
    <source>
        <dbReference type="WBParaSite" id="BXY_0944300.1"/>
    </source>
</evidence>
<dbReference type="EMBL" id="CAJFDI010000001">
    <property type="protein sequence ID" value="CAD5210178.1"/>
    <property type="molecule type" value="Genomic_DNA"/>
</dbReference>
<gene>
    <name evidence="6" type="ORF">BXYJ_LOCUS1805</name>
</gene>
<dbReference type="PANTHER" id="PTHR13000:SF0">
    <property type="entry name" value="NUCLEOPORIN P54"/>
    <property type="match status" value="1"/>
</dbReference>
<dbReference type="Proteomes" id="UP000095284">
    <property type="component" value="Unplaced"/>
</dbReference>
<dbReference type="GO" id="GO:0006607">
    <property type="term" value="P:NLS-bearing protein import into nucleus"/>
    <property type="evidence" value="ECO:0007669"/>
    <property type="project" value="TreeGrafter"/>
</dbReference>
<name>A0A1I7S8U8_BURXY</name>
<dbReference type="GO" id="GO:0017056">
    <property type="term" value="F:structural constituent of nuclear pore"/>
    <property type="evidence" value="ECO:0007669"/>
    <property type="project" value="TreeGrafter"/>
</dbReference>
<accession>A0A1I7S8U8</accession>
<evidence type="ECO:0000313" key="7">
    <source>
        <dbReference type="Proteomes" id="UP000095284"/>
    </source>
</evidence>
<dbReference type="eggNOG" id="KOG3091">
    <property type="taxonomic scope" value="Eukaryota"/>
</dbReference>
<dbReference type="GO" id="GO:0036228">
    <property type="term" value="P:protein localization to nuclear inner membrane"/>
    <property type="evidence" value="ECO:0007669"/>
    <property type="project" value="TreeGrafter"/>
</dbReference>
<evidence type="ECO:0000256" key="3">
    <source>
        <dbReference type="ARBA" id="ARBA00023242"/>
    </source>
</evidence>
<dbReference type="Pfam" id="PF13874">
    <property type="entry name" value="Nup54"/>
    <property type="match status" value="1"/>
</dbReference>
<evidence type="ECO:0000259" key="5">
    <source>
        <dbReference type="Pfam" id="PF13874"/>
    </source>
</evidence>
<dbReference type="SMR" id="A0A1I7S8U8"/>
<evidence type="ECO:0000256" key="4">
    <source>
        <dbReference type="SAM" id="MobiDB-lite"/>
    </source>
</evidence>
<reference evidence="6" key="2">
    <citation type="submission" date="2020-09" db="EMBL/GenBank/DDBJ databases">
        <authorList>
            <person name="Kikuchi T."/>
        </authorList>
    </citation>
    <scope>NUCLEOTIDE SEQUENCE</scope>
    <source>
        <strain evidence="6">Ka4C1</strain>
    </source>
</reference>
<dbReference type="AlphaFoldDB" id="A0A1I7S8U8"/>